<keyword evidence="2" id="KW-1185">Reference proteome</keyword>
<evidence type="ECO:0000313" key="3">
    <source>
        <dbReference type="WBParaSite" id="PSU_v2.g8074.t1"/>
    </source>
</evidence>
<dbReference type="AlphaFoldDB" id="A0A914ZCT8"/>
<feature type="compositionally biased region" description="Basic and acidic residues" evidence="1">
    <location>
        <begin position="72"/>
        <end position="81"/>
    </location>
</feature>
<feature type="region of interest" description="Disordered" evidence="1">
    <location>
        <begin position="45"/>
        <end position="81"/>
    </location>
</feature>
<reference evidence="3" key="1">
    <citation type="submission" date="2022-11" db="UniProtKB">
        <authorList>
            <consortium name="WormBaseParasite"/>
        </authorList>
    </citation>
    <scope>IDENTIFICATION</scope>
</reference>
<organism evidence="2 3">
    <name type="scientific">Panagrolaimus superbus</name>
    <dbReference type="NCBI Taxonomy" id="310955"/>
    <lineage>
        <taxon>Eukaryota</taxon>
        <taxon>Metazoa</taxon>
        <taxon>Ecdysozoa</taxon>
        <taxon>Nematoda</taxon>
        <taxon>Chromadorea</taxon>
        <taxon>Rhabditida</taxon>
        <taxon>Tylenchina</taxon>
        <taxon>Panagrolaimomorpha</taxon>
        <taxon>Panagrolaimoidea</taxon>
        <taxon>Panagrolaimidae</taxon>
        <taxon>Panagrolaimus</taxon>
    </lineage>
</organism>
<protein>
    <submittedName>
        <fullName evidence="3">Uncharacterized protein</fullName>
    </submittedName>
</protein>
<dbReference type="WBParaSite" id="PSU_v2.g8074.t1">
    <property type="protein sequence ID" value="PSU_v2.g8074.t1"/>
    <property type="gene ID" value="PSU_v2.g8074"/>
</dbReference>
<dbReference type="Proteomes" id="UP000887577">
    <property type="component" value="Unplaced"/>
</dbReference>
<accession>A0A914ZCT8</accession>
<name>A0A914ZCT8_9BILA</name>
<sequence length="81" mass="9298">MEKRILLSMQLFDTPPVTPFLSVQPQAPYRAVSAELLAPLDDSDLRRKSFDNISNGYRRPPGQHRRLLPSTEHLENKNPKT</sequence>
<evidence type="ECO:0000313" key="2">
    <source>
        <dbReference type="Proteomes" id="UP000887577"/>
    </source>
</evidence>
<evidence type="ECO:0000256" key="1">
    <source>
        <dbReference type="SAM" id="MobiDB-lite"/>
    </source>
</evidence>
<proteinExistence type="predicted"/>